<reference evidence="4" key="1">
    <citation type="submission" date="2024-02" db="UniProtKB">
        <authorList>
            <consortium name="WormBaseParasite"/>
        </authorList>
    </citation>
    <scope>IDENTIFICATION</scope>
</reference>
<evidence type="ECO:0000313" key="4">
    <source>
        <dbReference type="WBParaSite" id="MBELARI_LOCUS7299.1"/>
    </source>
</evidence>
<accession>A0AAF3FJK7</accession>
<organism evidence="3 4">
    <name type="scientific">Mesorhabditis belari</name>
    <dbReference type="NCBI Taxonomy" id="2138241"/>
    <lineage>
        <taxon>Eukaryota</taxon>
        <taxon>Metazoa</taxon>
        <taxon>Ecdysozoa</taxon>
        <taxon>Nematoda</taxon>
        <taxon>Chromadorea</taxon>
        <taxon>Rhabditida</taxon>
        <taxon>Rhabditina</taxon>
        <taxon>Rhabditomorpha</taxon>
        <taxon>Rhabditoidea</taxon>
        <taxon>Rhabditidae</taxon>
        <taxon>Mesorhabditinae</taxon>
        <taxon>Mesorhabditis</taxon>
    </lineage>
</organism>
<dbReference type="AlphaFoldDB" id="A0AAF3FJK7"/>
<keyword evidence="3" id="KW-1185">Reference proteome</keyword>
<dbReference type="Proteomes" id="UP000887575">
    <property type="component" value="Unassembled WGS sequence"/>
</dbReference>
<protein>
    <submittedName>
        <fullName evidence="4">Uncharacterized protein</fullName>
    </submittedName>
</protein>
<dbReference type="WBParaSite" id="MBELARI_LOCUS7299.1">
    <property type="protein sequence ID" value="MBELARI_LOCUS7299.1"/>
    <property type="gene ID" value="MBELARI_LOCUS7299"/>
</dbReference>
<keyword evidence="2" id="KW-0812">Transmembrane</keyword>
<proteinExistence type="predicted"/>
<sequence>MGGQTSVHAPPDMLDHHHQYPDMNMIFKGIPKMIQVADDMHRMTNYIMDLRNMTIILIIISAIGIVGFLIIRAASRNNQKRRRRSIRAEEGMMAAYPPGPYPRYFYPGYPPAVDTWDRPKSTFSHHSNHADQLEEKKPVDSRNSPETAKLNGHVGSSTYKVQKSFSQDDSVLAMDQSEKKLPSLLTNSTPSDVPAYRAPTGAHKRPLESVKLIVEDLPYADSENKY</sequence>
<feature type="compositionally biased region" description="Basic and acidic residues" evidence="1">
    <location>
        <begin position="128"/>
        <end position="140"/>
    </location>
</feature>
<keyword evidence="2" id="KW-1133">Transmembrane helix</keyword>
<keyword evidence="2" id="KW-0472">Membrane</keyword>
<evidence type="ECO:0000256" key="1">
    <source>
        <dbReference type="SAM" id="MobiDB-lite"/>
    </source>
</evidence>
<evidence type="ECO:0000313" key="3">
    <source>
        <dbReference type="Proteomes" id="UP000887575"/>
    </source>
</evidence>
<feature type="region of interest" description="Disordered" evidence="1">
    <location>
        <begin position="176"/>
        <end position="204"/>
    </location>
</feature>
<name>A0AAF3FJK7_9BILA</name>
<evidence type="ECO:0000256" key="2">
    <source>
        <dbReference type="SAM" id="Phobius"/>
    </source>
</evidence>
<feature type="region of interest" description="Disordered" evidence="1">
    <location>
        <begin position="120"/>
        <end position="155"/>
    </location>
</feature>
<feature type="transmembrane region" description="Helical" evidence="2">
    <location>
        <begin position="53"/>
        <end position="74"/>
    </location>
</feature>